<comment type="subcellular location">
    <subcellularLocation>
        <location evidence="1">Cell membrane</location>
        <topology evidence="1">Multi-pass membrane protein</topology>
    </subcellularLocation>
</comment>
<feature type="compositionally biased region" description="Low complexity" evidence="7">
    <location>
        <begin position="476"/>
        <end position="505"/>
    </location>
</feature>
<dbReference type="InterPro" id="IPR010290">
    <property type="entry name" value="TM_effector"/>
</dbReference>
<keyword evidence="6 8" id="KW-0472">Membrane</keyword>
<gene>
    <name evidence="10" type="ORF">CLV67_12844</name>
</gene>
<evidence type="ECO:0000313" key="11">
    <source>
        <dbReference type="Proteomes" id="UP000239415"/>
    </source>
</evidence>
<organism evidence="10 11">
    <name type="scientific">Actinoplanes italicus</name>
    <dbReference type="NCBI Taxonomy" id="113567"/>
    <lineage>
        <taxon>Bacteria</taxon>
        <taxon>Bacillati</taxon>
        <taxon>Actinomycetota</taxon>
        <taxon>Actinomycetes</taxon>
        <taxon>Micromonosporales</taxon>
        <taxon>Micromonosporaceae</taxon>
        <taxon>Actinoplanes</taxon>
    </lineage>
</organism>
<comment type="caution">
    <text evidence="10">The sequence shown here is derived from an EMBL/GenBank/DDBJ whole genome shotgun (WGS) entry which is preliminary data.</text>
</comment>
<proteinExistence type="predicted"/>
<evidence type="ECO:0000256" key="2">
    <source>
        <dbReference type="ARBA" id="ARBA00022448"/>
    </source>
</evidence>
<evidence type="ECO:0000256" key="1">
    <source>
        <dbReference type="ARBA" id="ARBA00004651"/>
    </source>
</evidence>
<keyword evidence="5 8" id="KW-1133">Transmembrane helix</keyword>
<evidence type="ECO:0000256" key="5">
    <source>
        <dbReference type="ARBA" id="ARBA00022989"/>
    </source>
</evidence>
<dbReference type="InterPro" id="IPR036259">
    <property type="entry name" value="MFS_trans_sf"/>
</dbReference>
<feature type="transmembrane region" description="Helical" evidence="8">
    <location>
        <begin position="76"/>
        <end position="96"/>
    </location>
</feature>
<dbReference type="PROSITE" id="PS50850">
    <property type="entry name" value="MFS"/>
    <property type="match status" value="1"/>
</dbReference>
<feature type="domain" description="Major facilitator superfamily (MFS) profile" evidence="9">
    <location>
        <begin position="1"/>
        <end position="193"/>
    </location>
</feature>
<dbReference type="InterPro" id="IPR020846">
    <property type="entry name" value="MFS_dom"/>
</dbReference>
<feature type="transmembrane region" description="Helical" evidence="8">
    <location>
        <begin position="255"/>
        <end position="274"/>
    </location>
</feature>
<reference evidence="10 11" key="1">
    <citation type="submission" date="2018-03" db="EMBL/GenBank/DDBJ databases">
        <title>Genomic Encyclopedia of Archaeal and Bacterial Type Strains, Phase II (KMG-II): from individual species to whole genera.</title>
        <authorList>
            <person name="Goeker M."/>
        </authorList>
    </citation>
    <scope>NUCLEOTIDE SEQUENCE [LARGE SCALE GENOMIC DNA]</scope>
    <source>
        <strain evidence="10 11">DSM 43146</strain>
    </source>
</reference>
<dbReference type="AlphaFoldDB" id="A0A2T0JWX3"/>
<feature type="transmembrane region" description="Helical" evidence="8">
    <location>
        <begin position="42"/>
        <end position="64"/>
    </location>
</feature>
<evidence type="ECO:0000256" key="6">
    <source>
        <dbReference type="ARBA" id="ARBA00023136"/>
    </source>
</evidence>
<evidence type="ECO:0000256" key="7">
    <source>
        <dbReference type="SAM" id="MobiDB-lite"/>
    </source>
</evidence>
<feature type="transmembrane region" description="Helical" evidence="8">
    <location>
        <begin position="281"/>
        <end position="299"/>
    </location>
</feature>
<protein>
    <submittedName>
        <fullName evidence="10">Putative MFS family arabinose efflux permease</fullName>
    </submittedName>
</protein>
<keyword evidence="4 8" id="KW-0812">Transmembrane</keyword>
<evidence type="ECO:0000259" key="9">
    <source>
        <dbReference type="PROSITE" id="PS50850"/>
    </source>
</evidence>
<keyword evidence="11" id="KW-1185">Reference proteome</keyword>
<feature type="transmembrane region" description="Helical" evidence="8">
    <location>
        <begin position="344"/>
        <end position="364"/>
    </location>
</feature>
<feature type="transmembrane region" description="Helical" evidence="8">
    <location>
        <begin position="305"/>
        <end position="323"/>
    </location>
</feature>
<dbReference type="CDD" id="cd06173">
    <property type="entry name" value="MFS_MefA_like"/>
    <property type="match status" value="1"/>
</dbReference>
<dbReference type="Pfam" id="PF05977">
    <property type="entry name" value="MFS_3"/>
    <property type="match status" value="1"/>
</dbReference>
<keyword evidence="2" id="KW-0813">Transport</keyword>
<feature type="transmembrane region" description="Helical" evidence="8">
    <location>
        <begin position="12"/>
        <end position="30"/>
    </location>
</feature>
<dbReference type="GO" id="GO:0022857">
    <property type="term" value="F:transmembrane transporter activity"/>
    <property type="evidence" value="ECO:0007669"/>
    <property type="project" value="InterPro"/>
</dbReference>
<keyword evidence="3" id="KW-1003">Cell membrane</keyword>
<evidence type="ECO:0000256" key="8">
    <source>
        <dbReference type="SAM" id="Phobius"/>
    </source>
</evidence>
<dbReference type="Gene3D" id="1.20.1250.20">
    <property type="entry name" value="MFS general substrate transporter like domains"/>
    <property type="match status" value="1"/>
</dbReference>
<dbReference type="Proteomes" id="UP000239415">
    <property type="component" value="Unassembled WGS sequence"/>
</dbReference>
<sequence length="523" mass="54094">MFRSLQVKNYRLFTAGQLVKLIGVWMMFTAQDWLVLELSDNSPGALGIVTALQFVPVMLLTLWSGKLADRYDKRKLLIAANAAFAVFAVIFAVIVAAGVVELWHVFVAALFLGTASAVETPVRQSFVSELVELRLLPNALALSAATFNVARISGPALAGVLLALLSTPAVFLISTALAIAPVFTYVRMRPENLYRSERRNRGGARVIDGLRYVGKRHDLLLPICLMAVIGMIGFNFPVTLAALAKIDFNAGPSTFGLLTTCLAIGSLGGALAGTRRRSRPSAYLVISAALLFGIFEFAVGFAPNFVTAALLLVPTGFFSIYLAQGCNHRVQMGVDAEFRGRVMALYVLVFLGTTPIGASLSGWWGEHFGVPSSIWAAGLISFVAALGALVWQLRVSGDRIRIELRPRPRFRIVSPSAAVSSDAASEPAAASVSAPGAGSGVSAPGAGSGALTPGAGSGVSAPGAGSGLFTPGAGSGVSAPGAGSGVSAPGASVSDSSSAAGDPAPVQRPHAEPLAPSKAGAYR</sequence>
<evidence type="ECO:0000256" key="3">
    <source>
        <dbReference type="ARBA" id="ARBA00022475"/>
    </source>
</evidence>
<dbReference type="SUPFAM" id="SSF103473">
    <property type="entry name" value="MFS general substrate transporter"/>
    <property type="match status" value="1"/>
</dbReference>
<feature type="transmembrane region" description="Helical" evidence="8">
    <location>
        <begin position="156"/>
        <end position="186"/>
    </location>
</feature>
<feature type="transmembrane region" description="Helical" evidence="8">
    <location>
        <begin position="370"/>
        <end position="391"/>
    </location>
</feature>
<feature type="transmembrane region" description="Helical" evidence="8">
    <location>
        <begin position="219"/>
        <end position="243"/>
    </location>
</feature>
<dbReference type="EMBL" id="PVMZ01000028">
    <property type="protein sequence ID" value="PRX12389.1"/>
    <property type="molecule type" value="Genomic_DNA"/>
</dbReference>
<name>A0A2T0JWX3_9ACTN</name>
<evidence type="ECO:0000256" key="4">
    <source>
        <dbReference type="ARBA" id="ARBA00022692"/>
    </source>
</evidence>
<dbReference type="PANTHER" id="PTHR23513:SF11">
    <property type="entry name" value="STAPHYLOFERRIN A TRANSPORTER"/>
    <property type="match status" value="1"/>
</dbReference>
<evidence type="ECO:0000313" key="10">
    <source>
        <dbReference type="EMBL" id="PRX12389.1"/>
    </source>
</evidence>
<dbReference type="GO" id="GO:0005886">
    <property type="term" value="C:plasma membrane"/>
    <property type="evidence" value="ECO:0007669"/>
    <property type="project" value="UniProtKB-SubCell"/>
</dbReference>
<accession>A0A2T0JWX3</accession>
<feature type="region of interest" description="Disordered" evidence="7">
    <location>
        <begin position="463"/>
        <end position="523"/>
    </location>
</feature>
<dbReference type="PANTHER" id="PTHR23513">
    <property type="entry name" value="INTEGRAL MEMBRANE EFFLUX PROTEIN-RELATED"/>
    <property type="match status" value="1"/>
</dbReference>